<protein>
    <submittedName>
        <fullName evidence="2">Uncharacterized protein</fullName>
    </submittedName>
</protein>
<dbReference type="OMA" id="WMKSSIT"/>
<keyword evidence="1" id="KW-0812">Transmembrane</keyword>
<comment type="caution">
    <text evidence="2">The sequence shown here is derived from an EMBL/GenBank/DDBJ whole genome shotgun (WGS) entry which is preliminary data.</text>
</comment>
<keyword evidence="3" id="KW-1185">Reference proteome</keyword>
<evidence type="ECO:0000313" key="2">
    <source>
        <dbReference type="EMBL" id="OXA41762.1"/>
    </source>
</evidence>
<reference evidence="2 3" key="1">
    <citation type="submission" date="2015-12" db="EMBL/GenBank/DDBJ databases">
        <title>The genome of Folsomia candida.</title>
        <authorList>
            <person name="Faddeeva A."/>
            <person name="Derks M.F."/>
            <person name="Anvar Y."/>
            <person name="Smit S."/>
            <person name="Van Straalen N."/>
            <person name="Roelofs D."/>
        </authorList>
    </citation>
    <scope>NUCLEOTIDE SEQUENCE [LARGE SCALE GENOMIC DNA]</scope>
    <source>
        <strain evidence="2 3">VU population</strain>
        <tissue evidence="2">Whole body</tissue>
    </source>
</reference>
<feature type="transmembrane region" description="Helical" evidence="1">
    <location>
        <begin position="24"/>
        <end position="46"/>
    </location>
</feature>
<feature type="transmembrane region" description="Helical" evidence="1">
    <location>
        <begin position="166"/>
        <end position="191"/>
    </location>
</feature>
<evidence type="ECO:0000256" key="1">
    <source>
        <dbReference type="SAM" id="Phobius"/>
    </source>
</evidence>
<feature type="transmembrane region" description="Helical" evidence="1">
    <location>
        <begin position="78"/>
        <end position="103"/>
    </location>
</feature>
<dbReference type="EMBL" id="LNIX01000028">
    <property type="protein sequence ID" value="OXA41762.1"/>
    <property type="molecule type" value="Genomic_DNA"/>
</dbReference>
<evidence type="ECO:0000313" key="3">
    <source>
        <dbReference type="Proteomes" id="UP000198287"/>
    </source>
</evidence>
<sequence length="206" mass="22948">MAFSQATKNPKPNHHMKSCKCQDCIISLISLLLGVAVLTISILLLLQSLCKHKGESGPSYAPIYAFPFKKSNWMKSSITAIVVASFGIVLASLQILSASILLFITRKYRIVGLAIYLGCHMVIFIVNIICFSLAVSVKAHEHKDIVGPLFWQHYQFRSYTIHNIEGHLYCSVLALNSVYILVTVFITAITLSRFAPRPIYLPASVY</sequence>
<gene>
    <name evidence="2" type="ORF">Fcan01_23573</name>
</gene>
<proteinExistence type="predicted"/>
<dbReference type="AlphaFoldDB" id="A0A226D888"/>
<organism evidence="2 3">
    <name type="scientific">Folsomia candida</name>
    <name type="common">Springtail</name>
    <dbReference type="NCBI Taxonomy" id="158441"/>
    <lineage>
        <taxon>Eukaryota</taxon>
        <taxon>Metazoa</taxon>
        <taxon>Ecdysozoa</taxon>
        <taxon>Arthropoda</taxon>
        <taxon>Hexapoda</taxon>
        <taxon>Collembola</taxon>
        <taxon>Entomobryomorpha</taxon>
        <taxon>Isotomoidea</taxon>
        <taxon>Isotomidae</taxon>
        <taxon>Proisotominae</taxon>
        <taxon>Folsomia</taxon>
    </lineage>
</organism>
<dbReference type="Proteomes" id="UP000198287">
    <property type="component" value="Unassembled WGS sequence"/>
</dbReference>
<accession>A0A226D888</accession>
<name>A0A226D888_FOLCA</name>
<keyword evidence="1" id="KW-0472">Membrane</keyword>
<feature type="transmembrane region" description="Helical" evidence="1">
    <location>
        <begin position="110"/>
        <end position="134"/>
    </location>
</feature>
<keyword evidence="1" id="KW-1133">Transmembrane helix</keyword>